<dbReference type="SMART" id="SM00345">
    <property type="entry name" value="HTH_GNTR"/>
    <property type="match status" value="1"/>
</dbReference>
<evidence type="ECO:0000256" key="2">
    <source>
        <dbReference type="ARBA" id="ARBA00022898"/>
    </source>
</evidence>
<organism evidence="7 8">
    <name type="scientific">Rhodococcoides corynebacterioides</name>
    <dbReference type="NCBI Taxonomy" id="53972"/>
    <lineage>
        <taxon>Bacteria</taxon>
        <taxon>Bacillati</taxon>
        <taxon>Actinomycetota</taxon>
        <taxon>Actinomycetes</taxon>
        <taxon>Mycobacteriales</taxon>
        <taxon>Nocardiaceae</taxon>
        <taxon>Rhodococcoides</taxon>
    </lineage>
</organism>
<dbReference type="RefSeq" id="WP_222685944.1">
    <property type="nucleotide sequence ID" value="NZ_JABUBT010000044.1"/>
</dbReference>
<keyword evidence="5" id="KW-0804">Transcription</keyword>
<keyword evidence="8" id="KW-1185">Reference proteome</keyword>
<dbReference type="PROSITE" id="PS50949">
    <property type="entry name" value="HTH_GNTR"/>
    <property type="match status" value="1"/>
</dbReference>
<feature type="domain" description="HTH gntR-type" evidence="6">
    <location>
        <begin position="18"/>
        <end position="86"/>
    </location>
</feature>
<evidence type="ECO:0000256" key="4">
    <source>
        <dbReference type="ARBA" id="ARBA00023125"/>
    </source>
</evidence>
<evidence type="ECO:0000259" key="6">
    <source>
        <dbReference type="PROSITE" id="PS50949"/>
    </source>
</evidence>
<dbReference type="InterPro" id="IPR036390">
    <property type="entry name" value="WH_DNA-bd_sf"/>
</dbReference>
<sequence length="468" mass="49549">MPATPRAVPVTLDRTSARPLPLQVADALRRAIADGVLVTGDRLPSTRALAAELQVSRGVAHHAYDQLTAEGWIEGRTGSGTFVAAAIPAVPRTAPAPATTPIEDDGRADLVLRPGIPWTPPRPSAAWRRAWRIAGAEPAPHDYPDPAGPLALRRSVCALLARARGMTVDPGRVVVTTGAVHGLTLALAALRTLGADSKPVLAMEDPGYRVAATAATAVGWGVHDFPVDRGGVVVDALRSAPDSTRAVYVTPSHQYPTGGTLDGGRRAALVAYARDTDTVVIEDDYDSEYRYDVAPLPALAHLDADRVVYLGTIAKTLGAGVRLGWMVLPAQLVEPVLRHRSAVGDFPSTPLCTATTSLLDDGEWDRLVRAARRRYRNRDAVVRDSLSEFGELRGSGAGMHTTLVLAPGRADAVARAAATRGVTVPTIAESARSHPDPGGLVIGYGRLSDVELRTALDVVADELRRHRD</sequence>
<proteinExistence type="inferred from homology"/>
<dbReference type="PANTHER" id="PTHR46577">
    <property type="entry name" value="HTH-TYPE TRANSCRIPTIONAL REGULATORY PROTEIN GABR"/>
    <property type="match status" value="1"/>
</dbReference>
<comment type="similarity">
    <text evidence="1">In the C-terminal section; belongs to the class-I pyridoxal-phosphate-dependent aminotransferase family.</text>
</comment>
<dbReference type="Pfam" id="PF00392">
    <property type="entry name" value="GntR"/>
    <property type="match status" value="1"/>
</dbReference>
<name>A0ABS7P9C3_9NOCA</name>
<dbReference type="Gene3D" id="3.40.640.10">
    <property type="entry name" value="Type I PLP-dependent aspartate aminotransferase-like (Major domain)"/>
    <property type="match status" value="1"/>
</dbReference>
<dbReference type="InterPro" id="IPR015421">
    <property type="entry name" value="PyrdxlP-dep_Trfase_major"/>
</dbReference>
<dbReference type="SUPFAM" id="SSF46785">
    <property type="entry name" value="Winged helix' DNA-binding domain"/>
    <property type="match status" value="1"/>
</dbReference>
<reference evidence="7 8" key="1">
    <citation type="submission" date="2020-06" db="EMBL/GenBank/DDBJ databases">
        <title>Taxonomy, biology and ecology of Rhodococcus bacteria occurring in California pistachio and other woody hosts as revealed by genome sequence analyses.</title>
        <authorList>
            <person name="Gai Y."/>
            <person name="Riely B."/>
        </authorList>
    </citation>
    <scope>NUCLEOTIDE SEQUENCE [LARGE SCALE GENOMIC DNA]</scope>
    <source>
        <strain evidence="7 8">BP-281</strain>
    </source>
</reference>
<dbReference type="GO" id="GO:0008483">
    <property type="term" value="F:transaminase activity"/>
    <property type="evidence" value="ECO:0007669"/>
    <property type="project" value="UniProtKB-KW"/>
</dbReference>
<keyword evidence="3" id="KW-0805">Transcription regulation</keyword>
<dbReference type="CDD" id="cd00609">
    <property type="entry name" value="AAT_like"/>
    <property type="match status" value="1"/>
</dbReference>
<dbReference type="PRINTS" id="PR00035">
    <property type="entry name" value="HTHGNTR"/>
</dbReference>
<evidence type="ECO:0000313" key="7">
    <source>
        <dbReference type="EMBL" id="MBY6368437.1"/>
    </source>
</evidence>
<evidence type="ECO:0000256" key="3">
    <source>
        <dbReference type="ARBA" id="ARBA00023015"/>
    </source>
</evidence>
<dbReference type="InterPro" id="IPR051446">
    <property type="entry name" value="HTH_trans_reg/aminotransferase"/>
</dbReference>
<dbReference type="InterPro" id="IPR015424">
    <property type="entry name" value="PyrdxlP-dep_Trfase"/>
</dbReference>
<dbReference type="InterPro" id="IPR036388">
    <property type="entry name" value="WH-like_DNA-bd_sf"/>
</dbReference>
<dbReference type="Gene3D" id="1.10.10.10">
    <property type="entry name" value="Winged helix-like DNA-binding domain superfamily/Winged helix DNA-binding domain"/>
    <property type="match status" value="1"/>
</dbReference>
<evidence type="ECO:0000256" key="1">
    <source>
        <dbReference type="ARBA" id="ARBA00005384"/>
    </source>
</evidence>
<keyword evidence="7" id="KW-0032">Aminotransferase</keyword>
<evidence type="ECO:0000313" key="8">
    <source>
        <dbReference type="Proteomes" id="UP000825228"/>
    </source>
</evidence>
<dbReference type="PANTHER" id="PTHR46577:SF1">
    <property type="entry name" value="HTH-TYPE TRANSCRIPTIONAL REGULATORY PROTEIN GABR"/>
    <property type="match status" value="1"/>
</dbReference>
<dbReference type="InterPro" id="IPR004839">
    <property type="entry name" value="Aminotransferase_I/II_large"/>
</dbReference>
<gene>
    <name evidence="7" type="ORF">HQ603_16940</name>
</gene>
<keyword evidence="4" id="KW-0238">DNA-binding</keyword>
<comment type="caution">
    <text evidence="7">The sequence shown here is derived from an EMBL/GenBank/DDBJ whole genome shotgun (WGS) entry which is preliminary data.</text>
</comment>
<keyword evidence="2" id="KW-0663">Pyridoxal phosphate</keyword>
<evidence type="ECO:0000256" key="5">
    <source>
        <dbReference type="ARBA" id="ARBA00023163"/>
    </source>
</evidence>
<dbReference type="Pfam" id="PF00155">
    <property type="entry name" value="Aminotran_1_2"/>
    <property type="match status" value="1"/>
</dbReference>
<dbReference type="SUPFAM" id="SSF53383">
    <property type="entry name" value="PLP-dependent transferases"/>
    <property type="match status" value="1"/>
</dbReference>
<protein>
    <submittedName>
        <fullName evidence="7">PLP-dependent aminotransferase family protein</fullName>
    </submittedName>
</protein>
<dbReference type="CDD" id="cd07377">
    <property type="entry name" value="WHTH_GntR"/>
    <property type="match status" value="1"/>
</dbReference>
<keyword evidence="7" id="KW-0808">Transferase</keyword>
<dbReference type="InterPro" id="IPR000524">
    <property type="entry name" value="Tscrpt_reg_HTH_GntR"/>
</dbReference>
<dbReference type="EMBL" id="JABUBU010000026">
    <property type="protein sequence ID" value="MBY6368437.1"/>
    <property type="molecule type" value="Genomic_DNA"/>
</dbReference>
<accession>A0ABS7P9C3</accession>
<dbReference type="Proteomes" id="UP000825228">
    <property type="component" value="Unassembled WGS sequence"/>
</dbReference>